<gene>
    <name evidence="14" type="primary">moaE</name>
    <name evidence="14" type="ORF">GLS_c04600</name>
</gene>
<comment type="function">
    <text evidence="6">Converts molybdopterin precursor Z into molybdopterin. This requires the incorporation of two sulfur atoms into precursor Z to generate a dithiolene group. The sulfur is provided by MoaD.</text>
</comment>
<proteinExistence type="inferred from homology"/>
<evidence type="ECO:0000256" key="5">
    <source>
        <dbReference type="ARBA" id="ARBA00023150"/>
    </source>
</evidence>
<evidence type="ECO:0000256" key="7">
    <source>
        <dbReference type="ARBA" id="ARBA00026066"/>
    </source>
</evidence>
<dbReference type="AlphaFoldDB" id="A0A067Z2T9"/>
<keyword evidence="5" id="KW-0501">Molybdenum cofactor biosynthesis</keyword>
<comment type="catalytic activity">
    <reaction evidence="12">
        <text>2 [molybdopterin-synthase sulfur-carrier protein]-C-terminal-Gly-aminoethanethioate + cyclic pyranopterin phosphate + H2O = molybdopterin + 2 [molybdopterin-synthase sulfur-carrier protein]-C-terminal Gly-Gly + 2 H(+)</text>
        <dbReference type="Rhea" id="RHEA:26333"/>
        <dbReference type="Rhea" id="RHEA-COMP:12202"/>
        <dbReference type="Rhea" id="RHEA-COMP:19907"/>
        <dbReference type="ChEBI" id="CHEBI:15377"/>
        <dbReference type="ChEBI" id="CHEBI:15378"/>
        <dbReference type="ChEBI" id="CHEBI:58698"/>
        <dbReference type="ChEBI" id="CHEBI:59648"/>
        <dbReference type="ChEBI" id="CHEBI:90778"/>
        <dbReference type="ChEBI" id="CHEBI:232372"/>
        <dbReference type="EC" id="2.8.1.12"/>
    </reaction>
</comment>
<dbReference type="RefSeq" id="WP_041110911.1">
    <property type="nucleotide sequence ID" value="NZ_CP004373.1"/>
</dbReference>
<dbReference type="GeneID" id="56904706"/>
<dbReference type="EC" id="2.8.1.12" evidence="3"/>
<evidence type="ECO:0000256" key="12">
    <source>
        <dbReference type="ARBA" id="ARBA00049878"/>
    </source>
</evidence>
<comment type="subunit">
    <text evidence="7">Heterotetramer of 2 MoaD subunits and 2 MoaE subunits. Also stable as homodimer. The enzyme changes between these two forms during catalysis.</text>
</comment>
<name>A0A067Z2T9_GLUOY</name>
<dbReference type="UniPathway" id="UPA00344"/>
<evidence type="ECO:0000256" key="8">
    <source>
        <dbReference type="ARBA" id="ARBA00029745"/>
    </source>
</evidence>
<dbReference type="InterPro" id="IPR036563">
    <property type="entry name" value="MoaE_sf"/>
</dbReference>
<evidence type="ECO:0000313" key="15">
    <source>
        <dbReference type="Proteomes" id="UP000031656"/>
    </source>
</evidence>
<dbReference type="EMBL" id="CP004373">
    <property type="protein sequence ID" value="AHK70377.1"/>
    <property type="molecule type" value="Genomic_DNA"/>
</dbReference>
<evidence type="ECO:0000256" key="9">
    <source>
        <dbReference type="ARBA" id="ARBA00030407"/>
    </source>
</evidence>
<evidence type="ECO:0000256" key="3">
    <source>
        <dbReference type="ARBA" id="ARBA00011950"/>
    </source>
</evidence>
<evidence type="ECO:0000313" key="14">
    <source>
        <dbReference type="EMBL" id="AHK70377.1"/>
    </source>
</evidence>
<sequence>MSRFRMASAPVDLNALREDLHLAEAGGFCTFEGWVRNRNEGRPVDGLEYESYEALAQLEGERIVAEALERFEISQAVAMHRTGSLKVGDVAVWIGVSAPHRDAAFRACRYIIDEIKHRVPVWKKEHYLDGDAEWVACHHCQTAPRASETGTHDHDHGHGHDHGSCGHHHH</sequence>
<reference evidence="14 15" key="1">
    <citation type="journal article" date="2015" name="Appl. Microbiol. Biotechnol.">
        <title>The consequence of an additional NADH dehydrogenase paralog on the growth of Gluconobacter oxydans DSM3504.</title>
        <authorList>
            <person name="Kostner D."/>
            <person name="Luchterhand B."/>
            <person name="Junker A."/>
            <person name="Volland S."/>
            <person name="Daniel R."/>
            <person name="Buchs J."/>
            <person name="Liebl W."/>
            <person name="Ehrenreich A."/>
        </authorList>
    </citation>
    <scope>NUCLEOTIDE SEQUENCE [LARGE SCALE GENOMIC DNA]</scope>
    <source>
        <strain evidence="14">DSM 3504</strain>
    </source>
</reference>
<accession>A0A067Z2T9</accession>
<dbReference type="KEGG" id="goy:GLS_c04600"/>
<evidence type="ECO:0000256" key="10">
    <source>
        <dbReference type="ARBA" id="ARBA00030781"/>
    </source>
</evidence>
<evidence type="ECO:0000256" key="13">
    <source>
        <dbReference type="SAM" id="MobiDB-lite"/>
    </source>
</evidence>
<evidence type="ECO:0000256" key="2">
    <source>
        <dbReference type="ARBA" id="ARBA00005426"/>
    </source>
</evidence>
<dbReference type="Proteomes" id="UP000031656">
    <property type="component" value="Chromosome"/>
</dbReference>
<protein>
    <recommendedName>
        <fullName evidence="4">Molybdopterin synthase catalytic subunit</fullName>
        <ecNumber evidence="3">2.8.1.12</ecNumber>
    </recommendedName>
    <alternativeName>
        <fullName evidence="10">MPT synthase subunit 2</fullName>
    </alternativeName>
    <alternativeName>
        <fullName evidence="8">Molybdenum cofactor biosynthesis protein E</fullName>
    </alternativeName>
    <alternativeName>
        <fullName evidence="9">Molybdopterin-converting factor large subunit</fullName>
    </alternativeName>
    <alternativeName>
        <fullName evidence="11">Molybdopterin-converting factor subunit 2</fullName>
    </alternativeName>
</protein>
<dbReference type="InterPro" id="IPR003448">
    <property type="entry name" value="Mopterin_biosynth_MoaE"/>
</dbReference>
<dbReference type="GO" id="GO:0006777">
    <property type="term" value="P:Mo-molybdopterin cofactor biosynthetic process"/>
    <property type="evidence" value="ECO:0007669"/>
    <property type="project" value="UniProtKB-KW"/>
</dbReference>
<feature type="region of interest" description="Disordered" evidence="13">
    <location>
        <begin position="145"/>
        <end position="170"/>
    </location>
</feature>
<dbReference type="GO" id="GO:0030366">
    <property type="term" value="F:molybdopterin synthase activity"/>
    <property type="evidence" value="ECO:0007669"/>
    <property type="project" value="UniProtKB-EC"/>
</dbReference>
<evidence type="ECO:0000256" key="6">
    <source>
        <dbReference type="ARBA" id="ARBA00025448"/>
    </source>
</evidence>
<dbReference type="HOGENOM" id="CLU_089568_1_2_5"/>
<dbReference type="PANTHER" id="PTHR23404">
    <property type="entry name" value="MOLYBDOPTERIN SYNTHASE RELATED"/>
    <property type="match status" value="1"/>
</dbReference>
<dbReference type="CDD" id="cd00756">
    <property type="entry name" value="MoaE"/>
    <property type="match status" value="1"/>
</dbReference>
<dbReference type="SUPFAM" id="SSF54690">
    <property type="entry name" value="Molybdopterin synthase subunit MoaE"/>
    <property type="match status" value="1"/>
</dbReference>
<organism evidence="14 15">
    <name type="scientific">Gluconobacter oxydans DSM 3504</name>
    <dbReference type="NCBI Taxonomy" id="1288313"/>
    <lineage>
        <taxon>Bacteria</taxon>
        <taxon>Pseudomonadati</taxon>
        <taxon>Pseudomonadota</taxon>
        <taxon>Alphaproteobacteria</taxon>
        <taxon>Acetobacterales</taxon>
        <taxon>Acetobacteraceae</taxon>
        <taxon>Gluconobacter</taxon>
    </lineage>
</organism>
<feature type="compositionally biased region" description="Basic and acidic residues" evidence="13">
    <location>
        <begin position="150"/>
        <end position="164"/>
    </location>
</feature>
<comment type="pathway">
    <text evidence="1">Cofactor biosynthesis; molybdopterin biosynthesis.</text>
</comment>
<evidence type="ECO:0000256" key="1">
    <source>
        <dbReference type="ARBA" id="ARBA00005046"/>
    </source>
</evidence>
<dbReference type="Pfam" id="PF02391">
    <property type="entry name" value="MoaE"/>
    <property type="match status" value="1"/>
</dbReference>
<evidence type="ECO:0000256" key="11">
    <source>
        <dbReference type="ARBA" id="ARBA00032474"/>
    </source>
</evidence>
<evidence type="ECO:0000256" key="4">
    <source>
        <dbReference type="ARBA" id="ARBA00013858"/>
    </source>
</evidence>
<comment type="similarity">
    <text evidence="2">Belongs to the MoaE family.</text>
</comment>
<dbReference type="Gene3D" id="3.90.1170.40">
    <property type="entry name" value="Molybdopterin biosynthesis MoaE subunit"/>
    <property type="match status" value="1"/>
</dbReference>